<dbReference type="Pfam" id="PF01593">
    <property type="entry name" value="Amino_oxidase"/>
    <property type="match status" value="1"/>
</dbReference>
<gene>
    <name evidence="5" type="ORF">ACFQRI_08025</name>
</gene>
<dbReference type="InterPro" id="IPR036188">
    <property type="entry name" value="FAD/NAD-bd_sf"/>
</dbReference>
<dbReference type="SUPFAM" id="SSF51905">
    <property type="entry name" value="FAD/NAD(P)-binding domain"/>
    <property type="match status" value="1"/>
</dbReference>
<dbReference type="Gene3D" id="3.90.660.10">
    <property type="match status" value="2"/>
</dbReference>
<dbReference type="PANTHER" id="PTHR43563:SF1">
    <property type="entry name" value="AMINE OXIDASE [FLAVIN-CONTAINING] B"/>
    <property type="match status" value="1"/>
</dbReference>
<accession>A0ABW2LGD0</accession>
<dbReference type="Proteomes" id="UP001596504">
    <property type="component" value="Unassembled WGS sequence"/>
</dbReference>
<dbReference type="PANTHER" id="PTHR43563">
    <property type="entry name" value="AMINE OXIDASE"/>
    <property type="match status" value="1"/>
</dbReference>
<dbReference type="Gene3D" id="3.50.50.60">
    <property type="entry name" value="FAD/NAD(P)-binding domain"/>
    <property type="match status" value="2"/>
</dbReference>
<dbReference type="InterPro" id="IPR001613">
    <property type="entry name" value="Flavin_amine_oxidase"/>
</dbReference>
<dbReference type="EMBL" id="JBHTCJ010000003">
    <property type="protein sequence ID" value="MFC7341358.1"/>
    <property type="molecule type" value="Genomic_DNA"/>
</dbReference>
<protein>
    <submittedName>
        <fullName evidence="5">Flavin monoamine oxidase family protein</fullName>
    </submittedName>
</protein>
<comment type="cofactor">
    <cofactor evidence="1">
        <name>FAD</name>
        <dbReference type="ChEBI" id="CHEBI:57692"/>
    </cofactor>
</comment>
<comment type="caution">
    <text evidence="5">The sequence shown here is derived from an EMBL/GenBank/DDBJ whole genome shotgun (WGS) entry which is preliminary data.</text>
</comment>
<comment type="similarity">
    <text evidence="2">Belongs to the flavin monoamine oxidase family.</text>
</comment>
<evidence type="ECO:0000259" key="4">
    <source>
        <dbReference type="Pfam" id="PF01593"/>
    </source>
</evidence>
<keyword evidence="6" id="KW-1185">Reference proteome</keyword>
<evidence type="ECO:0000313" key="6">
    <source>
        <dbReference type="Proteomes" id="UP001596504"/>
    </source>
</evidence>
<organism evidence="5 6">
    <name type="scientific">Saccharopolyspora griseoalba</name>
    <dbReference type="NCBI Taxonomy" id="1431848"/>
    <lineage>
        <taxon>Bacteria</taxon>
        <taxon>Bacillati</taxon>
        <taxon>Actinomycetota</taxon>
        <taxon>Actinomycetes</taxon>
        <taxon>Pseudonocardiales</taxon>
        <taxon>Pseudonocardiaceae</taxon>
        <taxon>Saccharopolyspora</taxon>
    </lineage>
</organism>
<dbReference type="InterPro" id="IPR050703">
    <property type="entry name" value="Flavin_MAO"/>
</dbReference>
<evidence type="ECO:0000313" key="5">
    <source>
        <dbReference type="EMBL" id="MFC7341358.1"/>
    </source>
</evidence>
<proteinExistence type="inferred from homology"/>
<dbReference type="PRINTS" id="PR00757">
    <property type="entry name" value="AMINEOXDASEF"/>
</dbReference>
<reference evidence="6" key="1">
    <citation type="journal article" date="2019" name="Int. J. Syst. Evol. Microbiol.">
        <title>The Global Catalogue of Microorganisms (GCM) 10K type strain sequencing project: providing services to taxonomists for standard genome sequencing and annotation.</title>
        <authorList>
            <consortium name="The Broad Institute Genomics Platform"/>
            <consortium name="The Broad Institute Genome Sequencing Center for Infectious Disease"/>
            <person name="Wu L."/>
            <person name="Ma J."/>
        </authorList>
    </citation>
    <scope>NUCLEOTIDE SEQUENCE [LARGE SCALE GENOMIC DNA]</scope>
    <source>
        <strain evidence="6">WLHS5</strain>
    </source>
</reference>
<name>A0ABW2LGD0_9PSEU</name>
<dbReference type="RefSeq" id="WP_380666131.1">
    <property type="nucleotide sequence ID" value="NZ_JBHTCJ010000003.1"/>
</dbReference>
<sequence length="435" mass="46888">MDQYDVIVVGAGFSGLTAARDLRGAGKSVLILEARDRIGGSTWYRPDALGGFGLEMGGTWIVPQQTHVWGEVQRYGVPVVDSELPARMTWSDRGEVLDTLLPVPPEQYGALEHAVRALIEAGERLDPERPLSEQGLDDLDVPIRQWAEDAGLTGNAAELLISWFCGCANASEETGSALDIIRWLSSMDNSLWGMVQASVLGYTFVEGTASLAEAIRRDGGAELRFSSPVRRVAADDDGVTVDHDGGSARADRVLLTTPVGIWQDIEFSPQLSAAKQAISKENHAGQGQKVWALARGVDEDISGFGWGTSFDYVGAMATTEEGVVLVCFAPEHDRVDATDLADVQRAVREFAPEAEVVAAESHDWVNDEFNKGTWATFRAGQFAKYEIAVGEPEGRVHFGGSHTARRWRAFIDGAIESGKRAAAEILAAQSQGGSK</sequence>
<evidence type="ECO:0000256" key="1">
    <source>
        <dbReference type="ARBA" id="ARBA00001974"/>
    </source>
</evidence>
<evidence type="ECO:0000256" key="2">
    <source>
        <dbReference type="ARBA" id="ARBA00005995"/>
    </source>
</evidence>
<keyword evidence="3" id="KW-0560">Oxidoreductase</keyword>
<evidence type="ECO:0000256" key="3">
    <source>
        <dbReference type="ARBA" id="ARBA00023002"/>
    </source>
</evidence>
<feature type="domain" description="Amine oxidase" evidence="4">
    <location>
        <begin position="13"/>
        <end position="426"/>
    </location>
</feature>
<dbReference type="InterPro" id="IPR002937">
    <property type="entry name" value="Amino_oxidase"/>
</dbReference>